<dbReference type="Gene3D" id="1.20.5.170">
    <property type="match status" value="1"/>
</dbReference>
<comment type="similarity">
    <text evidence="1">Belongs to the SIMIBI class G3E GTPase family. ArgK/MeaB subfamily.</text>
</comment>
<reference evidence="2 3" key="1">
    <citation type="submission" date="2018-03" db="EMBL/GenBank/DDBJ databases">
        <title>Genomic Encyclopedia of Archaeal and Bacterial Type Strains, Phase II (KMG-II): from individual species to whole genera.</title>
        <authorList>
            <person name="Goeker M."/>
        </authorList>
    </citation>
    <scope>NUCLEOTIDE SEQUENCE [LARGE SCALE GENOMIC DNA]</scope>
    <source>
        <strain evidence="2 3">DSM 100346</strain>
    </source>
</reference>
<dbReference type="SUPFAM" id="SSF52540">
    <property type="entry name" value="P-loop containing nucleoside triphosphate hydrolases"/>
    <property type="match status" value="1"/>
</dbReference>
<keyword evidence="2" id="KW-0418">Kinase</keyword>
<evidence type="ECO:0000313" key="2">
    <source>
        <dbReference type="EMBL" id="PWJ59853.1"/>
    </source>
</evidence>
<evidence type="ECO:0000256" key="1">
    <source>
        <dbReference type="ARBA" id="ARBA00009625"/>
    </source>
</evidence>
<dbReference type="GO" id="GO:0003924">
    <property type="term" value="F:GTPase activity"/>
    <property type="evidence" value="ECO:0007669"/>
    <property type="project" value="InterPro"/>
</dbReference>
<dbReference type="NCBIfam" id="NF006958">
    <property type="entry name" value="PRK09435.1"/>
    <property type="match status" value="1"/>
</dbReference>
<dbReference type="CDD" id="cd03114">
    <property type="entry name" value="MMAA-like"/>
    <property type="match status" value="1"/>
</dbReference>
<dbReference type="GO" id="GO:0005525">
    <property type="term" value="F:GTP binding"/>
    <property type="evidence" value="ECO:0007669"/>
    <property type="project" value="InterPro"/>
</dbReference>
<evidence type="ECO:0000313" key="3">
    <source>
        <dbReference type="Proteomes" id="UP000245880"/>
    </source>
</evidence>
<organism evidence="2 3">
    <name type="scientific">Dyadobacter jejuensis</name>
    <dbReference type="NCBI Taxonomy" id="1082580"/>
    <lineage>
        <taxon>Bacteria</taxon>
        <taxon>Pseudomonadati</taxon>
        <taxon>Bacteroidota</taxon>
        <taxon>Cytophagia</taxon>
        <taxon>Cytophagales</taxon>
        <taxon>Spirosomataceae</taxon>
        <taxon>Dyadobacter</taxon>
    </lineage>
</organism>
<gene>
    <name evidence="2" type="ORF">CLV98_10127</name>
</gene>
<dbReference type="NCBIfam" id="TIGR00750">
    <property type="entry name" value="lao"/>
    <property type="match status" value="1"/>
</dbReference>
<comment type="caution">
    <text evidence="2">The sequence shown here is derived from an EMBL/GenBank/DDBJ whole genome shotgun (WGS) entry which is preliminary data.</text>
</comment>
<keyword evidence="3" id="KW-1185">Reference proteome</keyword>
<dbReference type="GO" id="GO:0005737">
    <property type="term" value="C:cytoplasm"/>
    <property type="evidence" value="ECO:0007669"/>
    <property type="project" value="TreeGrafter"/>
</dbReference>
<dbReference type="AlphaFoldDB" id="A0A316AQ47"/>
<dbReference type="PANTHER" id="PTHR23408">
    <property type="entry name" value="METHYLMALONYL-COA MUTASE"/>
    <property type="match status" value="1"/>
</dbReference>
<dbReference type="InterPro" id="IPR005129">
    <property type="entry name" value="GTPase_ArgK"/>
</dbReference>
<dbReference type="Proteomes" id="UP000245880">
    <property type="component" value="Unassembled WGS sequence"/>
</dbReference>
<dbReference type="RefSeq" id="WP_109671778.1">
    <property type="nucleotide sequence ID" value="NZ_QGDT01000001.1"/>
</dbReference>
<accession>A0A316AQ47</accession>
<dbReference type="Pfam" id="PF03308">
    <property type="entry name" value="MeaB"/>
    <property type="match status" value="1"/>
</dbReference>
<proteinExistence type="inferred from homology"/>
<name>A0A316AQ47_9BACT</name>
<sequence length="328" mass="36270">MRPRLTLKQYTTGILAADRHILSRAITLVESQLPTDKQLAQELIKALMPHTGRAFRIAISGAPGVGKSTFLETLGSTIVQQEHKLAILAVDPSSSRSGGSILGDKSRMPLLAQHPQVYIRPSPTTGILGGVAEHTREAMLLCEAAGYAYICIETVGVGQSETMVQQMTDLFLLLMMPGAGDELQGIKRGILEMTDLLVINKADGPGSQAASAAQQFRMALKYLPTPASGIAPPVFTCSALERTGITEIWQYILHFQKQIIENGFLERQRKNQNLDWMHHQIQNELLGLFYKNKDIQDLLHNLEPQIAQGQLWPGEAVQRLIDRFKNQE</sequence>
<dbReference type="Gene3D" id="3.40.50.300">
    <property type="entry name" value="P-loop containing nucleotide triphosphate hydrolases"/>
    <property type="match status" value="1"/>
</dbReference>
<dbReference type="GO" id="GO:0016301">
    <property type="term" value="F:kinase activity"/>
    <property type="evidence" value="ECO:0007669"/>
    <property type="project" value="UniProtKB-KW"/>
</dbReference>
<dbReference type="EMBL" id="QGDT01000001">
    <property type="protein sequence ID" value="PWJ59853.1"/>
    <property type="molecule type" value="Genomic_DNA"/>
</dbReference>
<dbReference type="PANTHER" id="PTHR23408:SF3">
    <property type="entry name" value="METHYLMALONIC ACIDURIA TYPE A PROTEIN, MITOCHONDRIAL"/>
    <property type="match status" value="1"/>
</dbReference>
<keyword evidence="2" id="KW-0808">Transferase</keyword>
<dbReference type="OrthoDB" id="9778292at2"/>
<dbReference type="InterPro" id="IPR027417">
    <property type="entry name" value="P-loop_NTPase"/>
</dbReference>
<protein>
    <submittedName>
        <fullName evidence="2">LAO/AO transport system kinase</fullName>
    </submittedName>
</protein>
<dbReference type="Gene3D" id="1.10.287.130">
    <property type="match status" value="1"/>
</dbReference>